<keyword evidence="1" id="KW-0732">Signal</keyword>
<dbReference type="Pfam" id="PF14343">
    <property type="entry name" value="PrcB_C"/>
    <property type="match status" value="1"/>
</dbReference>
<feature type="domain" description="Copper amine oxidase-like N-terminal" evidence="2">
    <location>
        <begin position="46"/>
        <end position="161"/>
    </location>
</feature>
<feature type="chain" id="PRO_5045113385" evidence="1">
    <location>
        <begin position="27"/>
        <end position="557"/>
    </location>
</feature>
<protein>
    <submittedName>
        <fullName evidence="4">Stalk domain-containing protein</fullName>
    </submittedName>
</protein>
<name>A0ABZ2Y6U0_9FIRM</name>
<evidence type="ECO:0000259" key="3">
    <source>
        <dbReference type="Pfam" id="PF14343"/>
    </source>
</evidence>
<gene>
    <name evidence="4" type="ORF">QBE51_05855</name>
</gene>
<dbReference type="Proteomes" id="UP001486565">
    <property type="component" value="Chromosome"/>
</dbReference>
<organism evidence="4 5">
    <name type="scientific">Defluviitalea saccharophila</name>
    <dbReference type="NCBI Taxonomy" id="879970"/>
    <lineage>
        <taxon>Bacteria</taxon>
        <taxon>Bacillati</taxon>
        <taxon>Bacillota</taxon>
        <taxon>Clostridia</taxon>
        <taxon>Lachnospirales</taxon>
        <taxon>Defluviitaleaceae</taxon>
        <taxon>Defluviitalea</taxon>
    </lineage>
</organism>
<proteinExistence type="predicted"/>
<accession>A0ABZ2Y6U0</accession>
<keyword evidence="5" id="KW-1185">Reference proteome</keyword>
<dbReference type="InterPro" id="IPR036582">
    <property type="entry name" value="Mao_N_sf"/>
</dbReference>
<dbReference type="InterPro" id="IPR025748">
    <property type="entry name" value="PrcB_C_dom"/>
</dbReference>
<dbReference type="Gene3D" id="3.30.457.10">
    <property type="entry name" value="Copper amine oxidase-like, N-terminal domain"/>
    <property type="match status" value="1"/>
</dbReference>
<evidence type="ECO:0000313" key="5">
    <source>
        <dbReference type="Proteomes" id="UP001486565"/>
    </source>
</evidence>
<dbReference type="SUPFAM" id="SSF55383">
    <property type="entry name" value="Copper amine oxidase, domain N"/>
    <property type="match status" value="1"/>
</dbReference>
<evidence type="ECO:0000313" key="4">
    <source>
        <dbReference type="EMBL" id="WZL71047.1"/>
    </source>
</evidence>
<dbReference type="RefSeq" id="WP_341878011.1">
    <property type="nucleotide sequence ID" value="NZ_CP121687.1"/>
</dbReference>
<feature type="domain" description="PrcB C-terminal" evidence="3">
    <location>
        <begin position="215"/>
        <end position="271"/>
    </location>
</feature>
<dbReference type="Pfam" id="PF07833">
    <property type="entry name" value="Cu_amine_oxidN1"/>
    <property type="match status" value="1"/>
</dbReference>
<feature type="signal peptide" evidence="1">
    <location>
        <begin position="1"/>
        <end position="26"/>
    </location>
</feature>
<evidence type="ECO:0000259" key="2">
    <source>
        <dbReference type="Pfam" id="PF07833"/>
    </source>
</evidence>
<dbReference type="InterPro" id="IPR012854">
    <property type="entry name" value="Cu_amine_oxidase-like_N"/>
</dbReference>
<evidence type="ECO:0000256" key="1">
    <source>
        <dbReference type="SAM" id="SignalP"/>
    </source>
</evidence>
<sequence length="557" mass="62977">MRRLSLKKSIALGICCALISSGAVMAMPKDSLMDKVMKPSKGIGIQVNDQWLQTDVEPFIENNSTLIPLRGVLEKLGAKVEWHPEQKLVVISAEDIRIELIVGKDTVKVIRNINGIQKEEMLKLDTPAKMSKNRTFIPGRFVAQTLGAKVEWNKNLRAMIIHMNKKEDIIHVEKSIKFEAVEREDLEDNAVLEKWYQNNYDKEGFHFISDKQWQYVLIAAGEKPTGGYSITVDSITEVTPGTAYVHATLHAPGRDVMVTQALTYPNAIVRFHKGNIEKVQGDLSSVKQDNDESDKKVVQDLVLEFGSKLQMVSLLAPEDVVKKSMEENYKPFVSSSLLTKWQKDIESAPGRLTSSPYPDCIEILSVEKLSNDSYEVKGEILEVTSMDKLSGGFTSKQPITLIVKNISNTWLIDEVTLEKYNEADSIIYKNTQYGFSFSFPDTWEGYKIVTDRWEGLSLKGSKAGKKVEEGPVLSIRHPQWTDKTPRQDIPIMIFTLDQWNSLQKEKFSVGAAPILPKELGRNEKYVFALPARYNFSFLTGYEEVESILDNNAFQIIK</sequence>
<reference evidence="4 5" key="1">
    <citation type="submission" date="2023-03" db="EMBL/GenBank/DDBJ databases">
        <title>Novel Species.</title>
        <authorList>
            <person name="Ma S."/>
        </authorList>
    </citation>
    <scope>NUCLEOTIDE SEQUENCE [LARGE SCALE GENOMIC DNA]</scope>
    <source>
        <strain evidence="4 5">LIND6LT2</strain>
    </source>
</reference>
<dbReference type="EMBL" id="CP121687">
    <property type="protein sequence ID" value="WZL71047.1"/>
    <property type="molecule type" value="Genomic_DNA"/>
</dbReference>